<evidence type="ECO:0000313" key="2">
    <source>
        <dbReference type="Proteomes" id="UP000830395"/>
    </source>
</evidence>
<comment type="caution">
    <text evidence="1">The sequence shown here is derived from an EMBL/GenBank/DDBJ whole genome shotgun (WGS) entry which is preliminary data.</text>
</comment>
<keyword evidence="2" id="KW-1185">Reference proteome</keyword>
<gene>
    <name evidence="1" type="ORF">PDJAM_G00083180</name>
</gene>
<dbReference type="Proteomes" id="UP000830395">
    <property type="component" value="Chromosome 17"/>
</dbReference>
<accession>A0ACC5Z371</accession>
<evidence type="ECO:0000313" key="1">
    <source>
        <dbReference type="EMBL" id="MCJ8742543.1"/>
    </source>
</evidence>
<dbReference type="EMBL" id="CM040991">
    <property type="protein sequence ID" value="MCJ8742543.1"/>
    <property type="molecule type" value="Genomic_DNA"/>
</dbReference>
<protein>
    <submittedName>
        <fullName evidence="1">Uncharacterized protein</fullName>
    </submittedName>
</protein>
<proteinExistence type="predicted"/>
<sequence length="83" mass="9504">MQQAGSVCMWTKTTSLWSSALNVQRVQAHHLKCAWSAMWGDLDLRASMTTRTYVDLLWGKLKKRDQQLATWPGKLKKVVQEAV</sequence>
<organism evidence="1 2">
    <name type="scientific">Pangasius djambal</name>
    <dbReference type="NCBI Taxonomy" id="1691987"/>
    <lineage>
        <taxon>Eukaryota</taxon>
        <taxon>Metazoa</taxon>
        <taxon>Chordata</taxon>
        <taxon>Craniata</taxon>
        <taxon>Vertebrata</taxon>
        <taxon>Euteleostomi</taxon>
        <taxon>Actinopterygii</taxon>
        <taxon>Neopterygii</taxon>
        <taxon>Teleostei</taxon>
        <taxon>Ostariophysi</taxon>
        <taxon>Siluriformes</taxon>
        <taxon>Pangasiidae</taxon>
        <taxon>Pangasius</taxon>
    </lineage>
</organism>
<name>A0ACC5Z371_9TELE</name>
<reference evidence="1" key="1">
    <citation type="submission" date="2020-02" db="EMBL/GenBank/DDBJ databases">
        <title>Genome sequencing of the panga catfish, Pangasius djambal.</title>
        <authorList>
            <person name="Wen M."/>
            <person name="Zahm M."/>
            <person name="Roques C."/>
            <person name="Cabau C."/>
            <person name="Klopp C."/>
            <person name="Donnadieu C."/>
            <person name="Jouanno E."/>
            <person name="Avarre J.-C."/>
            <person name="Campet M."/>
            <person name="Ha T."/>
            <person name="Dugue R."/>
            <person name="Lampietro C."/>
            <person name="Louis A."/>
            <person name="Herpin A."/>
            <person name="Echchiki A."/>
            <person name="Berthelot C."/>
            <person name="Parey E."/>
            <person name="Roest-Crollius H."/>
            <person name="Braasch I."/>
            <person name="Postlethwait J.H."/>
            <person name="Bobe J."/>
            <person name="Montfort J."/>
            <person name="Bouchez O."/>
            <person name="Begum T."/>
            <person name="Schartl M."/>
            <person name="Gustiano R."/>
            <person name="Guiguen Y."/>
        </authorList>
    </citation>
    <scope>NUCLEOTIDE SEQUENCE</scope>
    <source>
        <strain evidence="1">Pdj_M5554</strain>
    </source>
</reference>